<keyword evidence="2" id="KW-1185">Reference proteome</keyword>
<name>A0A1X7M5W8_9BURK</name>
<gene>
    <name evidence="1" type="ORF">SAMN06265784_11990</name>
</gene>
<dbReference type="EMBL" id="FXAT01000019">
    <property type="protein sequence ID" value="SMG61144.1"/>
    <property type="molecule type" value="Genomic_DNA"/>
</dbReference>
<protein>
    <submittedName>
        <fullName evidence="1">Uncharacterized protein</fullName>
    </submittedName>
</protein>
<accession>A0A1X7M5W8</accession>
<evidence type="ECO:0000313" key="1">
    <source>
        <dbReference type="EMBL" id="SMG61144.1"/>
    </source>
</evidence>
<dbReference type="AlphaFoldDB" id="A0A1X7M5W8"/>
<evidence type="ECO:0000313" key="2">
    <source>
        <dbReference type="Proteomes" id="UP000193228"/>
    </source>
</evidence>
<dbReference type="Proteomes" id="UP000193228">
    <property type="component" value="Unassembled WGS sequence"/>
</dbReference>
<sequence length="42" mass="4729">MRDRHEPLTVRTPSDTTQKALEYIGGLYAIEASIRGKPATER</sequence>
<proteinExistence type="predicted"/>
<reference evidence="2" key="1">
    <citation type="submission" date="2017-04" db="EMBL/GenBank/DDBJ databases">
        <authorList>
            <person name="Varghese N."/>
            <person name="Submissions S."/>
        </authorList>
    </citation>
    <scope>NUCLEOTIDE SEQUENCE [LARGE SCALE GENOMIC DNA]</scope>
    <source>
        <strain evidence="2">LMG 29540</strain>
    </source>
</reference>
<organism evidence="1 2">
    <name type="scientific">Paraburkholderia susongensis</name>
    <dbReference type="NCBI Taxonomy" id="1515439"/>
    <lineage>
        <taxon>Bacteria</taxon>
        <taxon>Pseudomonadati</taxon>
        <taxon>Pseudomonadota</taxon>
        <taxon>Betaproteobacteria</taxon>
        <taxon>Burkholderiales</taxon>
        <taxon>Burkholderiaceae</taxon>
        <taxon>Paraburkholderia</taxon>
    </lineage>
</organism>